<feature type="non-terminal residue" evidence="1">
    <location>
        <position position="75"/>
    </location>
</feature>
<evidence type="ECO:0000313" key="1">
    <source>
        <dbReference type="EMBL" id="GAF90165.1"/>
    </source>
</evidence>
<dbReference type="EMBL" id="BARS01016734">
    <property type="protein sequence ID" value="GAF90165.1"/>
    <property type="molecule type" value="Genomic_DNA"/>
</dbReference>
<name>X0UNT4_9ZZZZ</name>
<gene>
    <name evidence="1" type="ORF">S01H1_27478</name>
</gene>
<proteinExistence type="predicted"/>
<comment type="caution">
    <text evidence="1">The sequence shown here is derived from an EMBL/GenBank/DDBJ whole genome shotgun (WGS) entry which is preliminary data.</text>
</comment>
<organism evidence="1">
    <name type="scientific">marine sediment metagenome</name>
    <dbReference type="NCBI Taxonomy" id="412755"/>
    <lineage>
        <taxon>unclassified sequences</taxon>
        <taxon>metagenomes</taxon>
        <taxon>ecological metagenomes</taxon>
    </lineage>
</organism>
<dbReference type="AlphaFoldDB" id="X0UNT4"/>
<protein>
    <submittedName>
        <fullName evidence="1">Uncharacterized protein</fullName>
    </submittedName>
</protein>
<accession>X0UNT4</accession>
<reference evidence="1" key="1">
    <citation type="journal article" date="2014" name="Front. Microbiol.">
        <title>High frequency of phylogenetically diverse reductive dehalogenase-homologous genes in deep subseafloor sedimentary metagenomes.</title>
        <authorList>
            <person name="Kawai M."/>
            <person name="Futagami T."/>
            <person name="Toyoda A."/>
            <person name="Takaki Y."/>
            <person name="Nishi S."/>
            <person name="Hori S."/>
            <person name="Arai W."/>
            <person name="Tsubouchi T."/>
            <person name="Morono Y."/>
            <person name="Uchiyama I."/>
            <person name="Ito T."/>
            <person name="Fujiyama A."/>
            <person name="Inagaki F."/>
            <person name="Takami H."/>
        </authorList>
    </citation>
    <scope>NUCLEOTIDE SEQUENCE</scope>
    <source>
        <strain evidence="1">Expedition CK06-06</strain>
    </source>
</reference>
<sequence>MSFLYVRQNFEQTYFGIIKIGSCRDPVSRDYDYKTNEKILRHLYKIFKLKNIPEGLTITDIEINIIHATLKRKDL</sequence>